<dbReference type="AlphaFoldDB" id="A0A4P9W731"/>
<evidence type="ECO:0000313" key="2">
    <source>
        <dbReference type="EMBL" id="RKO88269.1"/>
    </source>
</evidence>
<reference evidence="3" key="1">
    <citation type="journal article" date="2018" name="Nat. Microbiol.">
        <title>Leveraging single-cell genomics to expand the fungal tree of life.</title>
        <authorList>
            <person name="Ahrendt S.R."/>
            <person name="Quandt C.A."/>
            <person name="Ciobanu D."/>
            <person name="Clum A."/>
            <person name="Salamov A."/>
            <person name="Andreopoulos B."/>
            <person name="Cheng J.F."/>
            <person name="Woyke T."/>
            <person name="Pelin A."/>
            <person name="Henrissat B."/>
            <person name="Reynolds N.K."/>
            <person name="Benny G.L."/>
            <person name="Smith M.E."/>
            <person name="James T.Y."/>
            <person name="Grigoriev I.V."/>
        </authorList>
    </citation>
    <scope>NUCLEOTIDE SEQUENCE [LARGE SCALE GENOMIC DNA]</scope>
</reference>
<dbReference type="InterPro" id="IPR057302">
    <property type="entry name" value="Rrp5_S1"/>
</dbReference>
<name>A0A4P9W731_9FUNG</name>
<feature type="domain" description="S1 motif" evidence="1">
    <location>
        <begin position="36"/>
        <end position="107"/>
    </location>
</feature>
<accession>A0A4P9W731</accession>
<dbReference type="EMBL" id="KZ996828">
    <property type="protein sequence ID" value="RKO88269.1"/>
    <property type="molecule type" value="Genomic_DNA"/>
</dbReference>
<keyword evidence="3" id="KW-1185">Reference proteome</keyword>
<dbReference type="Pfam" id="PF23459">
    <property type="entry name" value="S1_RRP5"/>
    <property type="match status" value="1"/>
</dbReference>
<dbReference type="PROSITE" id="PS50126">
    <property type="entry name" value="S1"/>
    <property type="match status" value="1"/>
</dbReference>
<sequence length="157" mass="17038">MDKSSRIISVSLDEEILAKSMIPASQSIAFELLKAGSLVNTKVKAILDNGLQLSFLGYFEGTVDLAHLGKDVKTVEALAERFKVGQKLHSRILYVDPAKKHIGLTLIDHLVKWSPISFGPAESIDIGSIFEEVRVLRVDAGVGLLLAIPGVCDAYVH</sequence>
<dbReference type="InterPro" id="IPR012340">
    <property type="entry name" value="NA-bd_OB-fold"/>
</dbReference>
<dbReference type="PANTHER" id="PTHR23270:SF10">
    <property type="entry name" value="PROTEIN RRP5 HOMOLOG"/>
    <property type="match status" value="1"/>
</dbReference>
<feature type="non-terminal residue" evidence="2">
    <location>
        <position position="157"/>
    </location>
</feature>
<gene>
    <name evidence="2" type="ORF">BDK51DRAFT_34830</name>
</gene>
<dbReference type="Proteomes" id="UP000269721">
    <property type="component" value="Unassembled WGS sequence"/>
</dbReference>
<dbReference type="OrthoDB" id="194468at2759"/>
<dbReference type="InterPro" id="IPR003029">
    <property type="entry name" value="S1_domain"/>
</dbReference>
<organism evidence="2 3">
    <name type="scientific">Blyttiomyces helicus</name>
    <dbReference type="NCBI Taxonomy" id="388810"/>
    <lineage>
        <taxon>Eukaryota</taxon>
        <taxon>Fungi</taxon>
        <taxon>Fungi incertae sedis</taxon>
        <taxon>Chytridiomycota</taxon>
        <taxon>Chytridiomycota incertae sedis</taxon>
        <taxon>Chytridiomycetes</taxon>
        <taxon>Chytridiomycetes incertae sedis</taxon>
        <taxon>Blyttiomyces</taxon>
    </lineage>
</organism>
<dbReference type="GO" id="GO:0032040">
    <property type="term" value="C:small-subunit processome"/>
    <property type="evidence" value="ECO:0007669"/>
    <property type="project" value="TreeGrafter"/>
</dbReference>
<protein>
    <recommendedName>
        <fullName evidence="1">S1 motif domain-containing protein</fullName>
    </recommendedName>
</protein>
<proteinExistence type="predicted"/>
<dbReference type="PANTHER" id="PTHR23270">
    <property type="entry name" value="PROGRAMMED CELL DEATH PROTEIN 11 PRE-RRNA PROCESSING PROTEIN RRP5"/>
    <property type="match status" value="1"/>
</dbReference>
<dbReference type="GO" id="GO:0003723">
    <property type="term" value="F:RNA binding"/>
    <property type="evidence" value="ECO:0007669"/>
    <property type="project" value="TreeGrafter"/>
</dbReference>
<evidence type="ECO:0000259" key="1">
    <source>
        <dbReference type="PROSITE" id="PS50126"/>
    </source>
</evidence>
<dbReference type="InterPro" id="IPR045209">
    <property type="entry name" value="Rrp5"/>
</dbReference>
<dbReference type="SUPFAM" id="SSF50249">
    <property type="entry name" value="Nucleic acid-binding proteins"/>
    <property type="match status" value="1"/>
</dbReference>
<dbReference type="Gene3D" id="2.40.50.140">
    <property type="entry name" value="Nucleic acid-binding proteins"/>
    <property type="match status" value="1"/>
</dbReference>
<dbReference type="GO" id="GO:0006364">
    <property type="term" value="P:rRNA processing"/>
    <property type="evidence" value="ECO:0007669"/>
    <property type="project" value="InterPro"/>
</dbReference>
<evidence type="ECO:0000313" key="3">
    <source>
        <dbReference type="Proteomes" id="UP000269721"/>
    </source>
</evidence>
<dbReference type="SMART" id="SM00316">
    <property type="entry name" value="S1"/>
    <property type="match status" value="1"/>
</dbReference>